<evidence type="ECO:0000313" key="4">
    <source>
        <dbReference type="Proteomes" id="UP000323653"/>
    </source>
</evidence>
<accession>A0A5C0VHR1</accession>
<dbReference type="Gene3D" id="3.90.550.10">
    <property type="entry name" value="Spore Coat Polysaccharide Biosynthesis Protein SpsA, Chain A"/>
    <property type="match status" value="1"/>
</dbReference>
<feature type="transmembrane region" description="Helical" evidence="1">
    <location>
        <begin position="313"/>
        <end position="334"/>
    </location>
</feature>
<organism evidence="3 4">
    <name type="scientific">Pedobacter aquae</name>
    <dbReference type="NCBI Taxonomy" id="2605747"/>
    <lineage>
        <taxon>Bacteria</taxon>
        <taxon>Pseudomonadati</taxon>
        <taxon>Bacteroidota</taxon>
        <taxon>Sphingobacteriia</taxon>
        <taxon>Sphingobacteriales</taxon>
        <taxon>Sphingobacteriaceae</taxon>
        <taxon>Pedobacter</taxon>
    </lineage>
</organism>
<evidence type="ECO:0000259" key="2">
    <source>
        <dbReference type="Pfam" id="PF00535"/>
    </source>
</evidence>
<dbReference type="EMBL" id="CP043329">
    <property type="protein sequence ID" value="QEK52195.1"/>
    <property type="molecule type" value="Genomic_DNA"/>
</dbReference>
<dbReference type="AlphaFoldDB" id="A0A5C0VHR1"/>
<keyword evidence="4" id="KW-1185">Reference proteome</keyword>
<proteinExistence type="predicted"/>
<dbReference type="Proteomes" id="UP000323653">
    <property type="component" value="Chromosome"/>
</dbReference>
<dbReference type="InterPro" id="IPR001173">
    <property type="entry name" value="Glyco_trans_2-like"/>
</dbReference>
<dbReference type="KEGG" id="pej:FYC62_11530"/>
<dbReference type="InterPro" id="IPR029044">
    <property type="entry name" value="Nucleotide-diphossugar_trans"/>
</dbReference>
<dbReference type="SUPFAM" id="SSF53448">
    <property type="entry name" value="Nucleotide-diphospho-sugar transferases"/>
    <property type="match status" value="1"/>
</dbReference>
<dbReference type="Pfam" id="PF00535">
    <property type="entry name" value="Glycos_transf_2"/>
    <property type="match status" value="1"/>
</dbReference>
<protein>
    <submittedName>
        <fullName evidence="3">Glycosyltransferase family 2 protein</fullName>
    </submittedName>
</protein>
<keyword evidence="3" id="KW-0808">Transferase</keyword>
<evidence type="ECO:0000313" key="3">
    <source>
        <dbReference type="EMBL" id="QEK52195.1"/>
    </source>
</evidence>
<feature type="domain" description="Glycosyltransferase 2-like" evidence="2">
    <location>
        <begin position="34"/>
        <end position="195"/>
    </location>
</feature>
<reference evidence="3 4" key="1">
    <citation type="submission" date="2019-08" db="EMBL/GenBank/DDBJ databases">
        <title>Pedobacter sp. nov., isolated from Han river, South Korea.</title>
        <authorList>
            <person name="Lee D.-H."/>
            <person name="Kim Y.-S."/>
            <person name="Hwang E.-M."/>
            <person name="Le Tran T.C."/>
            <person name="Cha C.-J."/>
        </authorList>
    </citation>
    <scope>NUCLEOTIDE SEQUENCE [LARGE SCALE GENOMIC DNA]</scope>
    <source>
        <strain evidence="3 4">CJ43</strain>
    </source>
</reference>
<dbReference type="PANTHER" id="PTHR43685:SF2">
    <property type="entry name" value="GLYCOSYLTRANSFERASE 2-LIKE DOMAIN-CONTAINING PROTEIN"/>
    <property type="match status" value="1"/>
</dbReference>
<gene>
    <name evidence="3" type="ORF">FYC62_11530</name>
</gene>
<dbReference type="GO" id="GO:0016740">
    <property type="term" value="F:transferase activity"/>
    <property type="evidence" value="ECO:0007669"/>
    <property type="project" value="UniProtKB-KW"/>
</dbReference>
<dbReference type="InterPro" id="IPR050834">
    <property type="entry name" value="Glycosyltransf_2"/>
</dbReference>
<keyword evidence="1" id="KW-1133">Transmembrane helix</keyword>
<sequence>MKNKSSAFKVFNQQNLNHINSGHYSYQSSKYKVSVIIPTYNRSHLVSNAINSVLNQAYKNVEIVLVDDGSTDDTLAVIQPFLQLNNFKYIFQENKGRSFARNQGLIHAEGEFILFLDSDDYLELDAIDALVKLSLEYPVINIFSGGYRLYQIKNGQYFEIYKRKFDIHLRNIFIEQIQMMILNMGNNMIRKSLIEASGGFNCSLEYAEDWELLLKICRFEKVVSTQKNILNIYRHDDNSSFFNIQESVTSVAHAMINKLKMEDSQDDGIRKAIIELEKRLVMAYNRKNNKYQAMIYFFHVLRKDRRNVLKDTFFIREIFYLLIPASLLIVARGVQLKLTSRRN</sequence>
<name>A0A5C0VHR1_9SPHI</name>
<evidence type="ECO:0000256" key="1">
    <source>
        <dbReference type="SAM" id="Phobius"/>
    </source>
</evidence>
<dbReference type="RefSeq" id="WP_149075015.1">
    <property type="nucleotide sequence ID" value="NZ_CP043329.1"/>
</dbReference>
<keyword evidence="1" id="KW-0472">Membrane</keyword>
<dbReference type="CDD" id="cd00761">
    <property type="entry name" value="Glyco_tranf_GTA_type"/>
    <property type="match status" value="1"/>
</dbReference>
<keyword evidence="1" id="KW-0812">Transmembrane</keyword>
<dbReference type="PANTHER" id="PTHR43685">
    <property type="entry name" value="GLYCOSYLTRANSFERASE"/>
    <property type="match status" value="1"/>
</dbReference>